<gene>
    <name evidence="2" type="ORF">UFOPK2343_00380</name>
    <name evidence="3" type="ORF">UFOPK2652_01319</name>
    <name evidence="4" type="ORF">UFOPK3128_00829</name>
    <name evidence="5" type="ORF">UFOPK3511_01053</name>
    <name evidence="6" type="ORF">UFOPK3880_01082</name>
    <name evidence="7" type="ORF">UFOPK4146_00007</name>
</gene>
<dbReference type="EMBL" id="CAFBPT010000001">
    <property type="protein sequence ID" value="CAB5016986.1"/>
    <property type="molecule type" value="Genomic_DNA"/>
</dbReference>
<name>A0A6J7QIX5_9ZZZZ</name>
<feature type="transmembrane region" description="Helical" evidence="1">
    <location>
        <begin position="43"/>
        <end position="64"/>
    </location>
</feature>
<keyword evidence="1" id="KW-1133">Transmembrane helix</keyword>
<evidence type="ECO:0000313" key="2">
    <source>
        <dbReference type="EMBL" id="CAB4671009.1"/>
    </source>
</evidence>
<sequence length="189" mass="21673">MKINLRFKLLGEDGENRVANSNKDELAIVKYNSLSERRKHFDALFWQIPALSLGGQAFLLSIALNDSSRTTARTLSALLGIFIAFVSLASLSRIRFYEFTITNMLKKAEEELFGYRFSDNESQEWIDAGKKAGVSISLLLRNKITHKIYSYLYPFQSYRIWVLTQILFILVGIFIIGNSFLGHDLFTRT</sequence>
<evidence type="ECO:0000313" key="5">
    <source>
        <dbReference type="EMBL" id="CAB4901226.1"/>
    </source>
</evidence>
<dbReference type="EMBL" id="CAFBNU010000013">
    <property type="protein sequence ID" value="CAB4967039.1"/>
    <property type="molecule type" value="Genomic_DNA"/>
</dbReference>
<evidence type="ECO:0000313" key="4">
    <source>
        <dbReference type="EMBL" id="CAB4821514.1"/>
    </source>
</evidence>
<evidence type="ECO:0000256" key="1">
    <source>
        <dbReference type="SAM" id="Phobius"/>
    </source>
</evidence>
<reference evidence="7" key="1">
    <citation type="submission" date="2020-05" db="EMBL/GenBank/DDBJ databases">
        <authorList>
            <person name="Chiriac C."/>
            <person name="Salcher M."/>
            <person name="Ghai R."/>
            <person name="Kavagutti S V."/>
        </authorList>
    </citation>
    <scope>NUCLEOTIDE SEQUENCE</scope>
</reference>
<keyword evidence="1" id="KW-0812">Transmembrane</keyword>
<keyword evidence="1" id="KW-0472">Membrane</keyword>
<proteinExistence type="predicted"/>
<evidence type="ECO:0000313" key="7">
    <source>
        <dbReference type="EMBL" id="CAB5016986.1"/>
    </source>
</evidence>
<evidence type="ECO:0000313" key="6">
    <source>
        <dbReference type="EMBL" id="CAB4967039.1"/>
    </source>
</evidence>
<dbReference type="AlphaFoldDB" id="A0A6J7QIX5"/>
<feature type="transmembrane region" description="Helical" evidence="1">
    <location>
        <begin position="76"/>
        <end position="96"/>
    </location>
</feature>
<feature type="transmembrane region" description="Helical" evidence="1">
    <location>
        <begin position="160"/>
        <end position="181"/>
    </location>
</feature>
<dbReference type="EMBL" id="CAFAAZ010000006">
    <property type="protein sequence ID" value="CAB4821514.1"/>
    <property type="molecule type" value="Genomic_DNA"/>
</dbReference>
<evidence type="ECO:0000313" key="3">
    <source>
        <dbReference type="EMBL" id="CAB4719536.1"/>
    </source>
</evidence>
<dbReference type="EMBL" id="CAFBMA010000013">
    <property type="protein sequence ID" value="CAB4901226.1"/>
    <property type="molecule type" value="Genomic_DNA"/>
</dbReference>
<dbReference type="EMBL" id="CAEZYD010000029">
    <property type="protein sequence ID" value="CAB4719536.1"/>
    <property type="molecule type" value="Genomic_DNA"/>
</dbReference>
<dbReference type="EMBL" id="CAEZXD010000005">
    <property type="protein sequence ID" value="CAB4671009.1"/>
    <property type="molecule type" value="Genomic_DNA"/>
</dbReference>
<accession>A0A6J7QIX5</accession>
<organism evidence="7">
    <name type="scientific">freshwater metagenome</name>
    <dbReference type="NCBI Taxonomy" id="449393"/>
    <lineage>
        <taxon>unclassified sequences</taxon>
        <taxon>metagenomes</taxon>
        <taxon>ecological metagenomes</taxon>
    </lineage>
</organism>
<protein>
    <submittedName>
        <fullName evidence="7">Unannotated protein</fullName>
    </submittedName>
</protein>